<dbReference type="AlphaFoldDB" id="A0A846RD73"/>
<keyword evidence="2" id="KW-1185">Reference proteome</keyword>
<reference evidence="1 2" key="1">
    <citation type="submission" date="2020-03" db="EMBL/GenBank/DDBJ databases">
        <title>Sequencing the genomes of 1000 actinobacteria strains.</title>
        <authorList>
            <person name="Klenk H.-P."/>
        </authorList>
    </citation>
    <scope>NUCLEOTIDE SEQUENCE [LARGE SCALE GENOMIC DNA]</scope>
    <source>
        <strain evidence="1 2">DSM 16403</strain>
    </source>
</reference>
<comment type="caution">
    <text evidence="1">The sequence shown here is derived from an EMBL/GenBank/DDBJ whole genome shotgun (WGS) entry which is preliminary data.</text>
</comment>
<evidence type="ECO:0000313" key="2">
    <source>
        <dbReference type="Proteomes" id="UP000547458"/>
    </source>
</evidence>
<proteinExistence type="predicted"/>
<dbReference type="Proteomes" id="UP000547458">
    <property type="component" value="Unassembled WGS sequence"/>
</dbReference>
<dbReference type="RefSeq" id="WP_167990367.1">
    <property type="nucleotide sequence ID" value="NZ_JAATJL010000001.1"/>
</dbReference>
<dbReference type="EMBL" id="JAATJL010000001">
    <property type="protein sequence ID" value="NJC21058.1"/>
    <property type="molecule type" value="Genomic_DNA"/>
</dbReference>
<organism evidence="1 2">
    <name type="scientific">Arthrobacter pigmenti</name>
    <dbReference type="NCBI Taxonomy" id="271432"/>
    <lineage>
        <taxon>Bacteria</taxon>
        <taxon>Bacillati</taxon>
        <taxon>Actinomycetota</taxon>
        <taxon>Actinomycetes</taxon>
        <taxon>Micrococcales</taxon>
        <taxon>Micrococcaceae</taxon>
        <taxon>Arthrobacter</taxon>
    </lineage>
</organism>
<evidence type="ECO:0000313" key="1">
    <source>
        <dbReference type="EMBL" id="NJC21058.1"/>
    </source>
</evidence>
<sequence>MSPSPSDDCLPAVFPILDVYDGVIEFRVDGQWERRWVADIHSLDAVLRRSVCRPEWDSFAETLVVRIASLGRRSGLRVEVPLLAACPVMAVEAVREVRDLEPA</sequence>
<gene>
    <name evidence="1" type="ORF">BJ994_000134</name>
</gene>
<accession>A0A846RD73</accession>
<protein>
    <submittedName>
        <fullName evidence="1">Uncharacterized protein</fullName>
    </submittedName>
</protein>
<name>A0A846RD73_9MICC</name>